<accession>A0AC35FMM6</accession>
<protein>
    <submittedName>
        <fullName evidence="2">Uncharacterized protein</fullName>
    </submittedName>
</protein>
<dbReference type="Proteomes" id="UP000887580">
    <property type="component" value="Unplaced"/>
</dbReference>
<organism evidence="1 2">
    <name type="scientific">Panagrolaimus sp. PS1159</name>
    <dbReference type="NCBI Taxonomy" id="55785"/>
    <lineage>
        <taxon>Eukaryota</taxon>
        <taxon>Metazoa</taxon>
        <taxon>Ecdysozoa</taxon>
        <taxon>Nematoda</taxon>
        <taxon>Chromadorea</taxon>
        <taxon>Rhabditida</taxon>
        <taxon>Tylenchina</taxon>
        <taxon>Panagrolaimomorpha</taxon>
        <taxon>Panagrolaimoidea</taxon>
        <taxon>Panagrolaimidae</taxon>
        <taxon>Panagrolaimus</taxon>
    </lineage>
</organism>
<reference evidence="2" key="1">
    <citation type="submission" date="2022-11" db="UniProtKB">
        <authorList>
            <consortium name="WormBaseParasite"/>
        </authorList>
    </citation>
    <scope>IDENTIFICATION</scope>
</reference>
<sequence>MGRCSLLTFLTDRESPNDRDVAYLRSELSCTNGYRKTVVELRRPDIKLIVRPYPCSPLTPERQLFFHDITTGNAITTPALGGFMNINVQQLMLCRHRVRLDYPYLQLIASKLPSGQIEFFAMELIDVVSN</sequence>
<evidence type="ECO:0000313" key="1">
    <source>
        <dbReference type="Proteomes" id="UP000887580"/>
    </source>
</evidence>
<name>A0AC35FMM6_9BILA</name>
<proteinExistence type="predicted"/>
<dbReference type="WBParaSite" id="PS1159_v2.g18374.t1">
    <property type="protein sequence ID" value="PS1159_v2.g18374.t1"/>
    <property type="gene ID" value="PS1159_v2.g18374"/>
</dbReference>
<evidence type="ECO:0000313" key="2">
    <source>
        <dbReference type="WBParaSite" id="PS1159_v2.g18374.t1"/>
    </source>
</evidence>